<keyword evidence="3" id="KW-0963">Cytoplasm</keyword>
<name>A0ABD3N5J0_9STRA</name>
<dbReference type="GO" id="GO:0005634">
    <property type="term" value="C:nucleus"/>
    <property type="evidence" value="ECO:0007669"/>
    <property type="project" value="UniProtKB-SubCell"/>
</dbReference>
<protein>
    <submittedName>
        <fullName evidence="6">Uncharacterized protein</fullName>
    </submittedName>
</protein>
<evidence type="ECO:0000256" key="1">
    <source>
        <dbReference type="ARBA" id="ARBA00004123"/>
    </source>
</evidence>
<evidence type="ECO:0000256" key="3">
    <source>
        <dbReference type="ARBA" id="ARBA00022490"/>
    </source>
</evidence>
<dbReference type="AlphaFoldDB" id="A0ABD3N5J0"/>
<proteinExistence type="predicted"/>
<dbReference type="InterPro" id="IPR044159">
    <property type="entry name" value="IQM"/>
</dbReference>
<feature type="compositionally biased region" description="Low complexity" evidence="5">
    <location>
        <begin position="170"/>
        <end position="181"/>
    </location>
</feature>
<evidence type="ECO:0000313" key="6">
    <source>
        <dbReference type="EMBL" id="KAL3767970.1"/>
    </source>
</evidence>
<feature type="compositionally biased region" description="Basic and acidic residues" evidence="5">
    <location>
        <begin position="359"/>
        <end position="389"/>
    </location>
</feature>
<organism evidence="6 7">
    <name type="scientific">Discostella pseudostelligera</name>
    <dbReference type="NCBI Taxonomy" id="259834"/>
    <lineage>
        <taxon>Eukaryota</taxon>
        <taxon>Sar</taxon>
        <taxon>Stramenopiles</taxon>
        <taxon>Ochrophyta</taxon>
        <taxon>Bacillariophyta</taxon>
        <taxon>Coscinodiscophyceae</taxon>
        <taxon>Thalassiosirophycidae</taxon>
        <taxon>Stephanodiscales</taxon>
        <taxon>Stephanodiscaceae</taxon>
        <taxon>Discostella</taxon>
    </lineage>
</organism>
<evidence type="ECO:0000313" key="7">
    <source>
        <dbReference type="Proteomes" id="UP001530293"/>
    </source>
</evidence>
<feature type="compositionally biased region" description="Low complexity" evidence="5">
    <location>
        <begin position="396"/>
        <end position="406"/>
    </location>
</feature>
<dbReference type="GO" id="GO:0005737">
    <property type="term" value="C:cytoplasm"/>
    <property type="evidence" value="ECO:0007669"/>
    <property type="project" value="UniProtKB-SubCell"/>
</dbReference>
<feature type="region of interest" description="Disordered" evidence="5">
    <location>
        <begin position="157"/>
        <end position="181"/>
    </location>
</feature>
<accession>A0ABD3N5J0</accession>
<gene>
    <name evidence="6" type="ORF">ACHAWU_005428</name>
</gene>
<dbReference type="EMBL" id="JALLBG020000070">
    <property type="protein sequence ID" value="KAL3767970.1"/>
    <property type="molecule type" value="Genomic_DNA"/>
</dbReference>
<dbReference type="PANTHER" id="PTHR31250:SF27">
    <property type="entry name" value="IQ DOMAIN-CONTAINING PROTEIN IQM5"/>
    <property type="match status" value="1"/>
</dbReference>
<dbReference type="Proteomes" id="UP001530293">
    <property type="component" value="Unassembled WGS sequence"/>
</dbReference>
<feature type="region of interest" description="Disordered" evidence="5">
    <location>
        <begin position="350"/>
        <end position="443"/>
    </location>
</feature>
<evidence type="ECO:0000256" key="5">
    <source>
        <dbReference type="SAM" id="MobiDB-lite"/>
    </source>
</evidence>
<sequence length="852" mass="93518">MMSELLDHGVPISRTRRSNNNNATMVSYLNASCCDEPPSSSSSSSSGLAASAYAMLCDRGVAAATATAATTSASATMNLESLPLRAHSHSAILFTEFNLIREEDADILEQGVEEKRGLDLADFDDEGRRLKASESSVSLSELIDAEGDDEAIATTTAREQVGETDDNLDQDNSSSNSSAISSHLLDTTTKSTPASDLLTGVSSSNDVLSMPAITEGEICHAPHPALAASVAALASQHSLDIPDLVESIDKHLHNDNSNNDYFLGSDSATTTPRSFSFRDNEAIAKRVASGRSHGRSDSFDRRMHESAQFAESVGEAPDTIFLKKIIEEDSSSDFDDDEIDEEIVDILQLHGVEEEEEREGNQLDDHDIVGRDRQRRDDDDVTEQLREYSDDQIEPTTTTAVTTEFTKLSIAEGEQRSNSHRELSPHEEYSTPSPSPFKSNWRPTFTSPVQPPCYVDWHFTRQLSSSVVNLEGCSAANNPKGATNSTSEPDFAYRGIRANPPEITKRGLARGNYATMHRKAWLEVTDKHHRYGKNLRMYYKHWEELGHPYHMFFDWLDSRGEAEGNPLPNLPEIPRPVLDSDTVLYITDPEISETYALDFMVDPTDGSAIILGQNGSPIDTGTEGWIFVLRDHVFYGSQKVIAPSKATTAAAGGASRSSSPGIATPRQRFHHSSFFGGKAVASAGIFLTDEGGRLTKLYPHSGHYRPGEAHMQRVLFFLQQMGVDLSTFVVDMQQIFKVSRESAATKGGNAGGGVDNGKGKNDQDKENKGTSKNCKLWQVNSSHVGGTTPAPPTKKPKKLDCLQLLSAQEVAFFLAHKALMIERGVFHQIHKIRRIPKESRESVRFILNYVTN</sequence>
<evidence type="ECO:0000256" key="2">
    <source>
        <dbReference type="ARBA" id="ARBA00004496"/>
    </source>
</evidence>
<feature type="region of interest" description="Disordered" evidence="5">
    <location>
        <begin position="742"/>
        <end position="773"/>
    </location>
</feature>
<keyword evidence="4" id="KW-0539">Nucleus</keyword>
<dbReference type="PANTHER" id="PTHR31250">
    <property type="entry name" value="IQ DOMAIN-CONTAINING PROTEIN IQM3"/>
    <property type="match status" value="1"/>
</dbReference>
<feature type="compositionally biased region" description="Basic and acidic residues" evidence="5">
    <location>
        <begin position="413"/>
        <end position="429"/>
    </location>
</feature>
<evidence type="ECO:0000256" key="4">
    <source>
        <dbReference type="ARBA" id="ARBA00023242"/>
    </source>
</evidence>
<feature type="compositionally biased region" description="Basic and acidic residues" evidence="5">
    <location>
        <begin position="757"/>
        <end position="769"/>
    </location>
</feature>
<comment type="subcellular location">
    <subcellularLocation>
        <location evidence="2">Cytoplasm</location>
    </subcellularLocation>
    <subcellularLocation>
        <location evidence="1">Nucleus</location>
    </subcellularLocation>
</comment>
<comment type="caution">
    <text evidence="6">The sequence shown here is derived from an EMBL/GenBank/DDBJ whole genome shotgun (WGS) entry which is preliminary data.</text>
</comment>
<reference evidence="6 7" key="1">
    <citation type="submission" date="2024-10" db="EMBL/GenBank/DDBJ databases">
        <title>Updated reference genomes for cyclostephanoid diatoms.</title>
        <authorList>
            <person name="Roberts W.R."/>
            <person name="Alverson A.J."/>
        </authorList>
    </citation>
    <scope>NUCLEOTIDE SEQUENCE [LARGE SCALE GENOMIC DNA]</scope>
    <source>
        <strain evidence="6 7">AJA232-27</strain>
    </source>
</reference>
<keyword evidence="7" id="KW-1185">Reference proteome</keyword>
<feature type="compositionally biased region" description="Polar residues" evidence="5">
    <location>
        <begin position="430"/>
        <end position="443"/>
    </location>
</feature>